<sequence>MVNGKGSVVHEELIFQVIDRNEVMMMDITSFLKTGRFKGLFVGMSYSDFHKHKRFKKLTKWLYEDSNVEGGFSIFWKGLEVGVTDDIVYSLSIDPCFKGVTIAKKYKINRKLTIEKFIKYLFLADIGWQFVSRDEWEHECEIKTEGGVSIVFSFDLSGVKISKFSISWEDGI</sequence>
<comment type="caution">
    <text evidence="1">The sequence shown here is derived from an EMBL/GenBank/DDBJ whole genome shotgun (WGS) entry which is preliminary data.</text>
</comment>
<accession>C6M9C0</accession>
<name>C6M9C0_NEISI</name>
<proteinExistence type="predicted"/>
<reference evidence="1" key="1">
    <citation type="submission" date="2009-07" db="EMBL/GenBank/DDBJ databases">
        <authorList>
            <person name="Weinstock G."/>
            <person name="Sodergren E."/>
            <person name="Clifton S."/>
            <person name="Fulton L."/>
            <person name="Fulton B."/>
            <person name="Courtney L."/>
            <person name="Fronick C."/>
            <person name="Harrison M."/>
            <person name="Strong C."/>
            <person name="Farmer C."/>
            <person name="Delahaunty K."/>
            <person name="Markovic C."/>
            <person name="Hall O."/>
            <person name="Minx P."/>
            <person name="Tomlinson C."/>
            <person name="Mitreva M."/>
            <person name="Nelson J."/>
            <person name="Hou S."/>
            <person name="Wollam A."/>
            <person name="Pepin K.H."/>
            <person name="Johnson M."/>
            <person name="Bhonagiri V."/>
            <person name="Nash W.E."/>
            <person name="Warren W."/>
            <person name="Chinwalla A."/>
            <person name="Mardis E.R."/>
            <person name="Wilson R.K."/>
        </authorList>
    </citation>
    <scope>NUCLEOTIDE SEQUENCE [LARGE SCALE GENOMIC DNA]</scope>
    <source>
        <strain evidence="1">ATCC 29256</strain>
    </source>
</reference>
<gene>
    <name evidence="1" type="ORF">NEISICOT_03145</name>
</gene>
<dbReference type="EMBL" id="ACKO02000027">
    <property type="protein sequence ID" value="EET43088.1"/>
    <property type="molecule type" value="Genomic_DNA"/>
</dbReference>
<dbReference type="RefSeq" id="WP_003761158.1">
    <property type="nucleotide sequence ID" value="NZ_ACKO02000027.1"/>
</dbReference>
<keyword evidence="2" id="KW-1185">Reference proteome</keyword>
<dbReference type="AlphaFoldDB" id="C6M9C0"/>
<protein>
    <submittedName>
        <fullName evidence="1">Uncharacterized protein</fullName>
    </submittedName>
</protein>
<evidence type="ECO:0000313" key="1">
    <source>
        <dbReference type="EMBL" id="EET43088.1"/>
    </source>
</evidence>
<organism evidence="1 2">
    <name type="scientific">Neisseria sicca ATCC 29256</name>
    <dbReference type="NCBI Taxonomy" id="547045"/>
    <lineage>
        <taxon>Bacteria</taxon>
        <taxon>Pseudomonadati</taxon>
        <taxon>Pseudomonadota</taxon>
        <taxon>Betaproteobacteria</taxon>
        <taxon>Neisseriales</taxon>
        <taxon>Neisseriaceae</taxon>
        <taxon>Neisseria</taxon>
    </lineage>
</organism>
<dbReference type="Proteomes" id="UP000005365">
    <property type="component" value="Unassembled WGS sequence"/>
</dbReference>
<dbReference type="eggNOG" id="ENOG502ZUEN">
    <property type="taxonomic scope" value="Bacteria"/>
</dbReference>
<evidence type="ECO:0000313" key="2">
    <source>
        <dbReference type="Proteomes" id="UP000005365"/>
    </source>
</evidence>